<protein>
    <submittedName>
        <fullName evidence="1">Uncharacterized protein</fullName>
    </submittedName>
</protein>
<sequence>MVITFTLEPPVHRPLLPCHSPPGGHYQLEGPDRIPSLRGSGAPTGTRRFVLMEYGSTHIGPCSVSHRDHPLGAGGAYKQPPSLSNREREIKPTDKEEGTGERRRVGGGREQGCGWPLRTADKVSMTGVTLERKSPWRRQMRQW</sequence>
<evidence type="ECO:0000313" key="1">
    <source>
        <dbReference type="EMBL" id="KAJ7994244.1"/>
    </source>
</evidence>
<organism evidence="1 2">
    <name type="scientific">Dallia pectoralis</name>
    <name type="common">Alaska blackfish</name>
    <dbReference type="NCBI Taxonomy" id="75939"/>
    <lineage>
        <taxon>Eukaryota</taxon>
        <taxon>Metazoa</taxon>
        <taxon>Chordata</taxon>
        <taxon>Craniata</taxon>
        <taxon>Vertebrata</taxon>
        <taxon>Euteleostomi</taxon>
        <taxon>Actinopterygii</taxon>
        <taxon>Neopterygii</taxon>
        <taxon>Teleostei</taxon>
        <taxon>Protacanthopterygii</taxon>
        <taxon>Esociformes</taxon>
        <taxon>Umbridae</taxon>
        <taxon>Dallia</taxon>
    </lineage>
</organism>
<reference evidence="1" key="1">
    <citation type="submission" date="2021-05" db="EMBL/GenBank/DDBJ databases">
        <authorList>
            <person name="Pan Q."/>
            <person name="Jouanno E."/>
            <person name="Zahm M."/>
            <person name="Klopp C."/>
            <person name="Cabau C."/>
            <person name="Louis A."/>
            <person name="Berthelot C."/>
            <person name="Parey E."/>
            <person name="Roest Crollius H."/>
            <person name="Montfort J."/>
            <person name="Robinson-Rechavi M."/>
            <person name="Bouchez O."/>
            <person name="Lampietro C."/>
            <person name="Lopez Roques C."/>
            <person name="Donnadieu C."/>
            <person name="Postlethwait J."/>
            <person name="Bobe J."/>
            <person name="Dillon D."/>
            <person name="Chandos A."/>
            <person name="von Hippel F."/>
            <person name="Guiguen Y."/>
        </authorList>
    </citation>
    <scope>NUCLEOTIDE SEQUENCE</scope>
    <source>
        <strain evidence="1">YG-Jan2019</strain>
    </source>
</reference>
<dbReference type="EMBL" id="CM055750">
    <property type="protein sequence ID" value="KAJ7994244.1"/>
    <property type="molecule type" value="Genomic_DNA"/>
</dbReference>
<evidence type="ECO:0000313" key="2">
    <source>
        <dbReference type="Proteomes" id="UP001157502"/>
    </source>
</evidence>
<gene>
    <name evidence="1" type="ORF">DPEC_G00263880</name>
</gene>
<keyword evidence="2" id="KW-1185">Reference proteome</keyword>
<comment type="caution">
    <text evidence="1">The sequence shown here is derived from an EMBL/GenBank/DDBJ whole genome shotgun (WGS) entry which is preliminary data.</text>
</comment>
<proteinExistence type="predicted"/>
<accession>A0ACC2FSB9</accession>
<dbReference type="Proteomes" id="UP001157502">
    <property type="component" value="Chromosome 23"/>
</dbReference>
<name>A0ACC2FSB9_DALPE</name>